<dbReference type="SUPFAM" id="SSF89550">
    <property type="entry name" value="PHP domain-like"/>
    <property type="match status" value="1"/>
</dbReference>
<accession>A0A6J6C714</accession>
<dbReference type="InterPro" id="IPR016195">
    <property type="entry name" value="Pol/histidinol_Pase-like"/>
</dbReference>
<dbReference type="Gene3D" id="1.10.150.650">
    <property type="match status" value="1"/>
</dbReference>
<feature type="domain" description="Polymerase/histidinol phosphatase N-terminal" evidence="1">
    <location>
        <begin position="3"/>
        <end position="68"/>
    </location>
</feature>
<dbReference type="SMART" id="SM00481">
    <property type="entry name" value="POLIIIAc"/>
    <property type="match status" value="1"/>
</dbReference>
<dbReference type="EMBL" id="CAEZSN010000098">
    <property type="protein sequence ID" value="CAB4547026.1"/>
    <property type="molecule type" value="Genomic_DNA"/>
</dbReference>
<reference evidence="2" key="1">
    <citation type="submission" date="2020-05" db="EMBL/GenBank/DDBJ databases">
        <authorList>
            <person name="Chiriac C."/>
            <person name="Salcher M."/>
            <person name="Ghai R."/>
            <person name="Kavagutti S V."/>
        </authorList>
    </citation>
    <scope>NUCLEOTIDE SEQUENCE</scope>
</reference>
<protein>
    <submittedName>
        <fullName evidence="2">Unannotated protein</fullName>
    </submittedName>
</protein>
<evidence type="ECO:0000313" key="2">
    <source>
        <dbReference type="EMBL" id="CAB4547026.1"/>
    </source>
</evidence>
<name>A0A6J6C714_9ZZZZ</name>
<dbReference type="InterPro" id="IPR004013">
    <property type="entry name" value="PHP_dom"/>
</dbReference>
<dbReference type="GO" id="GO:0004534">
    <property type="term" value="F:5'-3' RNA exonuclease activity"/>
    <property type="evidence" value="ECO:0007669"/>
    <property type="project" value="TreeGrafter"/>
</dbReference>
<dbReference type="InterPro" id="IPR052018">
    <property type="entry name" value="PHP_domain"/>
</dbReference>
<dbReference type="AlphaFoldDB" id="A0A6J6C714"/>
<dbReference type="GO" id="GO:0035312">
    <property type="term" value="F:5'-3' DNA exonuclease activity"/>
    <property type="evidence" value="ECO:0007669"/>
    <property type="project" value="TreeGrafter"/>
</dbReference>
<dbReference type="CDD" id="cd07438">
    <property type="entry name" value="PHP_HisPPase_AMP"/>
    <property type="match status" value="1"/>
</dbReference>
<organism evidence="2">
    <name type="scientific">freshwater metagenome</name>
    <dbReference type="NCBI Taxonomy" id="449393"/>
    <lineage>
        <taxon>unclassified sequences</taxon>
        <taxon>metagenomes</taxon>
        <taxon>ecological metagenomes</taxon>
    </lineage>
</organism>
<dbReference type="PANTHER" id="PTHR42924">
    <property type="entry name" value="EXONUCLEASE"/>
    <property type="match status" value="1"/>
</dbReference>
<dbReference type="InterPro" id="IPR003141">
    <property type="entry name" value="Pol/His_phosphatase_N"/>
</dbReference>
<dbReference type="PANTHER" id="PTHR42924:SF3">
    <property type="entry name" value="POLYMERASE_HISTIDINOL PHOSPHATASE N-TERMINAL DOMAIN-CONTAINING PROTEIN"/>
    <property type="match status" value="1"/>
</dbReference>
<sequence length="290" mass="31948">MKIDLHSHSTHSDGKESVEQIFQYAAEAGITALALTDHDTTAGWDEARVEAAKHGITFVPGIEITTNHHGVSVHMLAYLPDASYEPLQRTLAEIRVNRGTRIERYVENLREHYKTLTMDAVRATLMEEGKSLGRPHIADAMAALNLVADRDEAFAGPLDKDAKFFVPSAGIDTVEAVKLIKASGGVSIMAHPMARESKKKDLVITEQHRENFTALIREGLDGFEVNHREVGNVARAWLTGLVEEFDLIVTGSSDYHGMGGKPNRLGERKTDLEMLKRIEAQATGSAIQWA</sequence>
<dbReference type="Gene3D" id="3.20.20.140">
    <property type="entry name" value="Metal-dependent hydrolases"/>
    <property type="match status" value="1"/>
</dbReference>
<proteinExistence type="predicted"/>
<evidence type="ECO:0000259" key="1">
    <source>
        <dbReference type="SMART" id="SM00481"/>
    </source>
</evidence>
<gene>
    <name evidence="2" type="ORF">UFOPK1433_00863</name>
</gene>
<dbReference type="Pfam" id="PF02811">
    <property type="entry name" value="PHP"/>
    <property type="match status" value="1"/>
</dbReference>